<evidence type="ECO:0000259" key="1">
    <source>
        <dbReference type="Pfam" id="PF13619"/>
    </source>
</evidence>
<dbReference type="InterPro" id="IPR025309">
    <property type="entry name" value="KTSC_dom"/>
</dbReference>
<feature type="domain" description="KTSC" evidence="1">
    <location>
        <begin position="8"/>
        <end position="65"/>
    </location>
</feature>
<evidence type="ECO:0000313" key="2">
    <source>
        <dbReference type="EMBL" id="MCR8633449.1"/>
    </source>
</evidence>
<sequence>MELTPVISSNIAAVGYDNIQNILHIQFKGKETIYIYQGVPVGEFEAMMESESVGSYYARNIKNKYSSKLPADKE</sequence>
<name>A0ABT1YM27_9BACL</name>
<protein>
    <submittedName>
        <fullName evidence="2">KTSC domain-containing protein</fullName>
    </submittedName>
</protein>
<dbReference type="Proteomes" id="UP001300012">
    <property type="component" value="Unassembled WGS sequence"/>
</dbReference>
<reference evidence="2 3" key="1">
    <citation type="submission" date="2022-08" db="EMBL/GenBank/DDBJ databases">
        <title>Paenibacillus endoradicis sp. nov., Paenibacillus radicibacter sp. nov and Paenibacillus pararadicis sp. nov., three cold-adapted plant growth-promoting bacteria isolated from root of Larix gmelinii in Great Khingan.</title>
        <authorList>
            <person name="Xue H."/>
        </authorList>
    </citation>
    <scope>NUCLEOTIDE SEQUENCE [LARGE SCALE GENOMIC DNA]</scope>
    <source>
        <strain evidence="2 3">N5-1-1-5</strain>
    </source>
</reference>
<dbReference type="Pfam" id="PF13619">
    <property type="entry name" value="KTSC"/>
    <property type="match status" value="1"/>
</dbReference>
<accession>A0ABT1YM27</accession>
<gene>
    <name evidence="2" type="ORF">NV381_19895</name>
</gene>
<dbReference type="RefSeq" id="WP_258215026.1">
    <property type="nucleotide sequence ID" value="NZ_JANQBD010000015.1"/>
</dbReference>
<evidence type="ECO:0000313" key="3">
    <source>
        <dbReference type="Proteomes" id="UP001300012"/>
    </source>
</evidence>
<dbReference type="EMBL" id="JANQBD010000015">
    <property type="protein sequence ID" value="MCR8633449.1"/>
    <property type="molecule type" value="Genomic_DNA"/>
</dbReference>
<proteinExistence type="predicted"/>
<keyword evidence="3" id="KW-1185">Reference proteome</keyword>
<comment type="caution">
    <text evidence="2">The sequence shown here is derived from an EMBL/GenBank/DDBJ whole genome shotgun (WGS) entry which is preliminary data.</text>
</comment>
<organism evidence="2 3">
    <name type="scientific">Paenibacillus radicis</name>
    <name type="common">ex Xue et al. 2023</name>
    <dbReference type="NCBI Taxonomy" id="2972489"/>
    <lineage>
        <taxon>Bacteria</taxon>
        <taxon>Bacillati</taxon>
        <taxon>Bacillota</taxon>
        <taxon>Bacilli</taxon>
        <taxon>Bacillales</taxon>
        <taxon>Paenibacillaceae</taxon>
        <taxon>Paenibacillus</taxon>
    </lineage>
</organism>